<evidence type="ECO:0000256" key="1">
    <source>
        <dbReference type="ARBA" id="ARBA00001946"/>
    </source>
</evidence>
<comment type="caution">
    <text evidence="6">The sequence shown here is derived from an EMBL/GenBank/DDBJ whole genome shotgun (WGS) entry which is preliminary data.</text>
</comment>
<keyword evidence="4" id="KW-0460">Magnesium</keyword>
<evidence type="ECO:0000256" key="4">
    <source>
        <dbReference type="ARBA" id="ARBA00022842"/>
    </source>
</evidence>
<evidence type="ECO:0000256" key="5">
    <source>
        <dbReference type="ARBA" id="ARBA00023277"/>
    </source>
</evidence>
<gene>
    <name evidence="6" type="ORF">ACFQ2Z_06015</name>
</gene>
<evidence type="ECO:0000313" key="6">
    <source>
        <dbReference type="EMBL" id="MFD1180907.1"/>
    </source>
</evidence>
<dbReference type="PANTHER" id="PTHR31609:SF1">
    <property type="entry name" value="CARBOHYDRATE DEACETYLASE"/>
    <property type="match status" value="1"/>
</dbReference>
<comment type="cofactor">
    <cofactor evidence="1">
        <name>Mg(2+)</name>
        <dbReference type="ChEBI" id="CHEBI:18420"/>
    </cofactor>
</comment>
<dbReference type="Gene3D" id="3.20.20.370">
    <property type="entry name" value="Glycoside hydrolase/deacetylase"/>
    <property type="match status" value="1"/>
</dbReference>
<keyword evidence="2" id="KW-0479">Metal-binding</keyword>
<dbReference type="Pfam" id="PF04794">
    <property type="entry name" value="YdjC"/>
    <property type="match status" value="1"/>
</dbReference>
<evidence type="ECO:0000256" key="2">
    <source>
        <dbReference type="ARBA" id="ARBA00022723"/>
    </source>
</evidence>
<keyword evidence="7" id="KW-1185">Reference proteome</keyword>
<protein>
    <submittedName>
        <fullName evidence="6">Polysaccharide deacetylase family protein</fullName>
    </submittedName>
</protein>
<keyword evidence="3" id="KW-0378">Hydrolase</keyword>
<dbReference type="CDD" id="cd10802">
    <property type="entry name" value="YdjC_TTHB029_like"/>
    <property type="match status" value="1"/>
</dbReference>
<dbReference type="RefSeq" id="WP_240267917.1">
    <property type="nucleotide sequence ID" value="NZ_JAKSXN010000006.1"/>
</dbReference>
<dbReference type="SUPFAM" id="SSF88713">
    <property type="entry name" value="Glycoside hydrolase/deacetylase"/>
    <property type="match status" value="1"/>
</dbReference>
<evidence type="ECO:0000256" key="3">
    <source>
        <dbReference type="ARBA" id="ARBA00022801"/>
    </source>
</evidence>
<reference evidence="7" key="1">
    <citation type="journal article" date="2019" name="Int. J. Syst. Evol. Microbiol.">
        <title>The Global Catalogue of Microorganisms (GCM) 10K type strain sequencing project: providing services to taxonomists for standard genome sequencing and annotation.</title>
        <authorList>
            <consortium name="The Broad Institute Genomics Platform"/>
            <consortium name="The Broad Institute Genome Sequencing Center for Infectious Disease"/>
            <person name="Wu L."/>
            <person name="Ma J."/>
        </authorList>
    </citation>
    <scope>NUCLEOTIDE SEQUENCE [LARGE SCALE GENOMIC DNA]</scope>
    <source>
        <strain evidence="7">CCUG 48216</strain>
    </source>
</reference>
<evidence type="ECO:0000313" key="7">
    <source>
        <dbReference type="Proteomes" id="UP001597211"/>
    </source>
</evidence>
<dbReference type="InterPro" id="IPR011330">
    <property type="entry name" value="Glyco_hydro/deAcase_b/a-brl"/>
</dbReference>
<dbReference type="InterPro" id="IPR006879">
    <property type="entry name" value="YdjC-like"/>
</dbReference>
<dbReference type="Proteomes" id="UP001597211">
    <property type="component" value="Unassembled WGS sequence"/>
</dbReference>
<accession>A0ABW3S7Y7</accession>
<dbReference type="EMBL" id="JBHTKZ010000007">
    <property type="protein sequence ID" value="MFD1180907.1"/>
    <property type="molecule type" value="Genomic_DNA"/>
</dbReference>
<organism evidence="6 7">
    <name type="scientific">Paenibacillus timonensis</name>
    <dbReference type="NCBI Taxonomy" id="225915"/>
    <lineage>
        <taxon>Bacteria</taxon>
        <taxon>Bacillati</taxon>
        <taxon>Bacillota</taxon>
        <taxon>Bacilli</taxon>
        <taxon>Bacillales</taxon>
        <taxon>Paenibacillaceae</taxon>
        <taxon>Paenibacillus</taxon>
    </lineage>
</organism>
<proteinExistence type="predicted"/>
<name>A0ABW3S7Y7_9BACL</name>
<keyword evidence="5" id="KW-0119">Carbohydrate metabolism</keyword>
<sequence>MTRTLVERLGYEGDAKLLIVNADDFGMCHAENAAIIQLLQEGAVSSATVMVPCAWAKEAAAWSVAHPEYDVGVHLTFTSEWSGYKWGPVTRDGDVRTLVTEEGYFPGDVTRFELQASRPQVRLEMINQVETALALGLAPTHLDNHMGSLYGLATGNHFLDVTFEICADYGLPFRLPRSLPQVSTLPPEAAALARQVTELADRMGVILLDDLIGLPFGKLPGETYESYKRDMIAVLKALRPGVSEIIIHPALATEELKAIHAEWEKRHWDYQLFRDPEIKAALAEEGIEMIRWKDLQQLQQQQRP</sequence>
<dbReference type="PANTHER" id="PTHR31609">
    <property type="entry name" value="YDJC DEACETYLASE FAMILY MEMBER"/>
    <property type="match status" value="1"/>
</dbReference>